<dbReference type="SUPFAM" id="SSF53335">
    <property type="entry name" value="S-adenosyl-L-methionine-dependent methyltransferases"/>
    <property type="match status" value="1"/>
</dbReference>
<proteinExistence type="predicted"/>
<comment type="caution">
    <text evidence="2">The sequence shown here is derived from an EMBL/GenBank/DDBJ whole genome shotgun (WGS) entry which is preliminary data.</text>
</comment>
<keyword evidence="2" id="KW-0808">Transferase</keyword>
<sequence length="201" mass="22383">MKIEERYKKRYKTGDTPWDIGKPDFNLIQTVSTMAITPCKTLDIGCGTGDNSIWLAQNSFDVIGIDTSETAIQNAVEKASKANLKCTFIMLDFLTNKIDGAPFGFAFDRGCFHSLNTDEARKSFAENVAAHLENYGLWLSIIGNADEQRDRPGPPQLAARDIVNAVESHFEILSLVSSYFGSNSPTPPRAWVCLMRKRHFA</sequence>
<dbReference type="Gene3D" id="3.40.50.150">
    <property type="entry name" value="Vaccinia Virus protein VP39"/>
    <property type="match status" value="1"/>
</dbReference>
<dbReference type="InterPro" id="IPR041698">
    <property type="entry name" value="Methyltransf_25"/>
</dbReference>
<name>A0A9D3AYC0_9FIRM</name>
<evidence type="ECO:0000313" key="2">
    <source>
        <dbReference type="EMBL" id="KAF1085286.1"/>
    </source>
</evidence>
<dbReference type="CDD" id="cd02440">
    <property type="entry name" value="AdoMet_MTases"/>
    <property type="match status" value="1"/>
</dbReference>
<dbReference type="Pfam" id="PF13649">
    <property type="entry name" value="Methyltransf_25"/>
    <property type="match status" value="1"/>
</dbReference>
<keyword evidence="3" id="KW-1185">Reference proteome</keyword>
<dbReference type="InterPro" id="IPR029063">
    <property type="entry name" value="SAM-dependent_MTases_sf"/>
</dbReference>
<keyword evidence="2" id="KW-0489">Methyltransferase</keyword>
<gene>
    <name evidence="2" type="primary">tehB</name>
    <name evidence="2" type="ORF">SPSYN_01422</name>
</gene>
<organism evidence="2 3">
    <name type="scientific">Sporotomaculum syntrophicum</name>
    <dbReference type="NCBI Taxonomy" id="182264"/>
    <lineage>
        <taxon>Bacteria</taxon>
        <taxon>Bacillati</taxon>
        <taxon>Bacillota</taxon>
        <taxon>Clostridia</taxon>
        <taxon>Eubacteriales</taxon>
        <taxon>Desulfallaceae</taxon>
        <taxon>Sporotomaculum</taxon>
    </lineage>
</organism>
<dbReference type="GO" id="GO:0032259">
    <property type="term" value="P:methylation"/>
    <property type="evidence" value="ECO:0007669"/>
    <property type="project" value="UniProtKB-KW"/>
</dbReference>
<protein>
    <submittedName>
        <fullName evidence="2">S-adenosyl-L-methionine-dependent methyltransferase TehB</fullName>
        <ecNumber evidence="2">2.1.1.-</ecNumber>
    </submittedName>
</protein>
<dbReference type="Proteomes" id="UP000798488">
    <property type="component" value="Unassembled WGS sequence"/>
</dbReference>
<evidence type="ECO:0000313" key="3">
    <source>
        <dbReference type="Proteomes" id="UP000798488"/>
    </source>
</evidence>
<dbReference type="PANTHER" id="PTHR10259">
    <property type="entry name" value="THIOPURINE S-METHYLTRANSFERASE"/>
    <property type="match status" value="1"/>
</dbReference>
<feature type="domain" description="Methyltransferase" evidence="1">
    <location>
        <begin position="42"/>
        <end position="133"/>
    </location>
</feature>
<dbReference type="PANTHER" id="PTHR10259:SF11">
    <property type="entry name" value="THIOPURINE S-METHYLTRANSFERASE"/>
    <property type="match status" value="1"/>
</dbReference>
<dbReference type="GO" id="GO:0008119">
    <property type="term" value="F:thiopurine S-methyltransferase activity"/>
    <property type="evidence" value="ECO:0007669"/>
    <property type="project" value="TreeGrafter"/>
</dbReference>
<evidence type="ECO:0000259" key="1">
    <source>
        <dbReference type="Pfam" id="PF13649"/>
    </source>
</evidence>
<dbReference type="RefSeq" id="WP_161821777.1">
    <property type="nucleotide sequence ID" value="NZ_LSRS01000003.1"/>
</dbReference>
<dbReference type="AlphaFoldDB" id="A0A9D3AYC0"/>
<dbReference type="OrthoDB" id="9804312at2"/>
<reference evidence="2" key="1">
    <citation type="submission" date="2016-02" db="EMBL/GenBank/DDBJ databases">
        <title>Draft Genome Sequence of Sporotomaculum syntrophicum Strain FB, a Syntrophic Benzoate Degrader.</title>
        <authorList>
            <person name="Nobu M.K."/>
            <person name="Narihiro T."/>
            <person name="Qiu Y.-L."/>
            <person name="Ohashi A."/>
            <person name="Liu W.-T."/>
            <person name="Yuji S."/>
        </authorList>
    </citation>
    <scope>NUCLEOTIDE SEQUENCE</scope>
    <source>
        <strain evidence="2">FB</strain>
    </source>
</reference>
<accession>A0A9D3AYC0</accession>
<dbReference type="EMBL" id="LSRS01000003">
    <property type="protein sequence ID" value="KAF1085286.1"/>
    <property type="molecule type" value="Genomic_DNA"/>
</dbReference>
<dbReference type="EC" id="2.1.1.-" evidence="2"/>